<accession>A0AAV6H354</accession>
<evidence type="ECO:0000259" key="5">
    <source>
        <dbReference type="PROSITE" id="PS50237"/>
    </source>
</evidence>
<comment type="caution">
    <text evidence="6">The sequence shown here is derived from an EMBL/GenBank/DDBJ whole genome shotgun (WGS) entry which is preliminary data.</text>
</comment>
<protein>
    <recommendedName>
        <fullName evidence="5">HECT domain-containing protein</fullName>
    </recommendedName>
</protein>
<evidence type="ECO:0000256" key="3">
    <source>
        <dbReference type="PROSITE-ProRule" id="PRU00104"/>
    </source>
</evidence>
<dbReference type="GO" id="GO:0004842">
    <property type="term" value="F:ubiquitin-protein transferase activity"/>
    <property type="evidence" value="ECO:0007669"/>
    <property type="project" value="InterPro"/>
</dbReference>
<evidence type="ECO:0000256" key="1">
    <source>
        <dbReference type="ARBA" id="ARBA00022679"/>
    </source>
</evidence>
<gene>
    <name evidence="6" type="ORF">AALO_G00073750</name>
</gene>
<proteinExistence type="predicted"/>
<dbReference type="Proteomes" id="UP000823561">
    <property type="component" value="Chromosome 5"/>
</dbReference>
<dbReference type="InterPro" id="IPR000569">
    <property type="entry name" value="HECT_dom"/>
</dbReference>
<feature type="region of interest" description="Disordered" evidence="4">
    <location>
        <begin position="1"/>
        <end position="22"/>
    </location>
</feature>
<dbReference type="Gene3D" id="3.90.1750.10">
    <property type="entry name" value="Hect, E3 ligase catalytic domains"/>
    <property type="match status" value="1"/>
</dbReference>
<evidence type="ECO:0000256" key="4">
    <source>
        <dbReference type="SAM" id="MobiDB-lite"/>
    </source>
</evidence>
<dbReference type="PROSITE" id="PS50237">
    <property type="entry name" value="HECT"/>
    <property type="match status" value="1"/>
</dbReference>
<feature type="domain" description="HECT" evidence="5">
    <location>
        <begin position="369"/>
        <end position="709"/>
    </location>
</feature>
<dbReference type="AlphaFoldDB" id="A0AAV6H354"/>
<evidence type="ECO:0000256" key="2">
    <source>
        <dbReference type="ARBA" id="ARBA00022786"/>
    </source>
</evidence>
<feature type="active site" description="Glycyl thioester intermediate" evidence="3">
    <location>
        <position position="677"/>
    </location>
</feature>
<reference evidence="6" key="1">
    <citation type="submission" date="2020-10" db="EMBL/GenBank/DDBJ databases">
        <title>Chromosome-scale genome assembly of the Allis shad, Alosa alosa.</title>
        <authorList>
            <person name="Margot Z."/>
            <person name="Christophe K."/>
            <person name="Cabau C."/>
            <person name="Louis A."/>
            <person name="Berthelot C."/>
            <person name="Parey E."/>
            <person name="Roest Crollius H."/>
            <person name="Montfort J."/>
            <person name="Robinson-Rechavi M."/>
            <person name="Bucao C."/>
            <person name="Bouchez O."/>
            <person name="Gislard M."/>
            <person name="Lluch J."/>
            <person name="Milhes M."/>
            <person name="Lampietro C."/>
            <person name="Lopez Roques C."/>
            <person name="Donnadieu C."/>
            <person name="Braasch I."/>
            <person name="Desvignes T."/>
            <person name="Postlethwait J."/>
            <person name="Bobe J."/>
            <person name="Guiguen Y."/>
        </authorList>
    </citation>
    <scope>NUCLEOTIDE SEQUENCE</scope>
    <source>
        <strain evidence="6">M-15738</strain>
        <tissue evidence="6">Blood</tissue>
    </source>
</reference>
<keyword evidence="2 3" id="KW-0833">Ubl conjugation pathway</keyword>
<dbReference type="EMBL" id="JADWDJ010000005">
    <property type="protein sequence ID" value="KAG5281565.1"/>
    <property type="molecule type" value="Genomic_DNA"/>
</dbReference>
<organism evidence="6 7">
    <name type="scientific">Alosa alosa</name>
    <name type="common">allis shad</name>
    <dbReference type="NCBI Taxonomy" id="278164"/>
    <lineage>
        <taxon>Eukaryota</taxon>
        <taxon>Metazoa</taxon>
        <taxon>Chordata</taxon>
        <taxon>Craniata</taxon>
        <taxon>Vertebrata</taxon>
        <taxon>Euteleostomi</taxon>
        <taxon>Actinopterygii</taxon>
        <taxon>Neopterygii</taxon>
        <taxon>Teleostei</taxon>
        <taxon>Clupei</taxon>
        <taxon>Clupeiformes</taxon>
        <taxon>Clupeoidei</taxon>
        <taxon>Clupeidae</taxon>
        <taxon>Alosa</taxon>
    </lineage>
</organism>
<sequence length="709" mass="78363">MPVETYIPPHTNTHKCTPTPCPSPQQTYIPTHSSTLSFQGGSITALSQQGNRHSFLPKAPSSIQSTLRTLFQPYNAAGQSGRMHRHMQVFCCVHEPLCTLAPSQAKKEMLTLAGLGHRRLELKSVTGTFEEFRDQLFEAYPLLINAGGFKLMRGGRSQTLEDIPMPVYGYTIPFLKTLSLLRKAIAYIIPLQKALPLNCGSLPVMADMNVIKEVCQSCSASVPLFELQKHIQQCGRASLHEESIIHMSSLHEESIIQSSPRGSSSWPLRVVLIQDPFMEKFNPNDAEKMRTVMVSLSLNTQQFEEVLRKEFPFLGSSPFELCRLGKNRLLHPLSCPIKTPSAIRASGELGRSALYIRPQENYSDGGSPTPAVIRSAHPSPCHQGTPSVVIETNDGSVEGAVDQGGPRREFLRLLTRDIQHSRIFEGPEESRSLVLDGGALQDGLYRTIGRMLAVAFIQGGLPVHFFSDRLYSQISGLPSPKYRVEDVVDYDIRSILEKISMAGTVEAARLEVMAAAETLGVMGALKFINNLEDRDVVVQIALQFYLEDRLAQALTQFKEGLLTLGLLDEVMCNPRAFQRAFTQPPLPLTATDLANLFTPTLSPVGSNRRRLENCTIAHWRDWLLEVEEGNMDHVQVEDVLVFCSGASRVPLSGFPEPPMLDFFLVTDSNSLPLANTCSVTLRLPLHSNYANFSRAMQLAVACSGVFGCA</sequence>
<dbReference type="SMART" id="SM00119">
    <property type="entry name" value="HECTc"/>
    <property type="match status" value="1"/>
</dbReference>
<name>A0AAV6H354_9TELE</name>
<evidence type="ECO:0000313" key="7">
    <source>
        <dbReference type="Proteomes" id="UP000823561"/>
    </source>
</evidence>
<keyword evidence="7" id="KW-1185">Reference proteome</keyword>
<dbReference type="InterPro" id="IPR035983">
    <property type="entry name" value="Hect_E3_ubiquitin_ligase"/>
</dbReference>
<dbReference type="Gene3D" id="3.30.2410.10">
    <property type="entry name" value="Hect, E3 ligase catalytic domain"/>
    <property type="match status" value="1"/>
</dbReference>
<dbReference type="Pfam" id="PF00632">
    <property type="entry name" value="HECT"/>
    <property type="match status" value="1"/>
</dbReference>
<evidence type="ECO:0000313" key="6">
    <source>
        <dbReference type="EMBL" id="KAG5281565.1"/>
    </source>
</evidence>
<keyword evidence="1" id="KW-0808">Transferase</keyword>
<dbReference type="SUPFAM" id="SSF56204">
    <property type="entry name" value="Hect, E3 ligase catalytic domain"/>
    <property type="match status" value="1"/>
</dbReference>